<protein>
    <submittedName>
        <fullName evidence="1">Uncharacterized protein</fullName>
    </submittedName>
</protein>
<evidence type="ECO:0000313" key="1">
    <source>
        <dbReference type="EMBL" id="MEX0404720.1"/>
    </source>
</evidence>
<reference evidence="1 2" key="1">
    <citation type="submission" date="2024-05" db="EMBL/GenBank/DDBJ databases">
        <authorList>
            <person name="Jiang F."/>
        </authorList>
    </citation>
    <scope>NUCLEOTIDE SEQUENCE [LARGE SCALE GENOMIC DNA]</scope>
    <source>
        <strain evidence="1 2">LZ166</strain>
    </source>
</reference>
<comment type="caution">
    <text evidence="1">The sequence shown here is derived from an EMBL/GenBank/DDBJ whole genome shotgun (WGS) entry which is preliminary data.</text>
</comment>
<dbReference type="RefSeq" id="WP_367952594.1">
    <property type="nucleotide sequence ID" value="NZ_JBDPGJ010000001.1"/>
</dbReference>
<accession>A0ABV3SGH6</accession>
<gene>
    <name evidence="1" type="ORF">ABGN05_03480</name>
</gene>
<keyword evidence="2" id="KW-1185">Reference proteome</keyword>
<proteinExistence type="predicted"/>
<dbReference type="EMBL" id="JBDPGJ010000001">
    <property type="protein sequence ID" value="MEX0404720.1"/>
    <property type="molecule type" value="Genomic_DNA"/>
</dbReference>
<organism evidence="1 2">
    <name type="scientific">Aquibium pacificus</name>
    <dbReference type="NCBI Taxonomy" id="3153579"/>
    <lineage>
        <taxon>Bacteria</taxon>
        <taxon>Pseudomonadati</taxon>
        <taxon>Pseudomonadota</taxon>
        <taxon>Alphaproteobacteria</taxon>
        <taxon>Hyphomicrobiales</taxon>
        <taxon>Phyllobacteriaceae</taxon>
        <taxon>Aquibium</taxon>
    </lineage>
</organism>
<dbReference type="Proteomes" id="UP001556692">
    <property type="component" value="Unassembled WGS sequence"/>
</dbReference>
<evidence type="ECO:0000313" key="2">
    <source>
        <dbReference type="Proteomes" id="UP001556692"/>
    </source>
</evidence>
<sequence length="289" mass="33500">MVGLIESATLSSAELGSILFKYRSWEPCSWDELLRLCKFPAKAANRFQNCCRGLTSFDKEEIVSISRILDEHFDDAHWYKMKIDLKLIYDKCVFIRRPLSNVFAGINGNISNEASEFNRKCTGKENGAYLIIRWRGNTDLIIAYMLIKTSRPSKPVAEFLTYRPRSKDKTRRVRGVIFEQRDIIYSFGRTRNANGFRSAILKQHNVSRGGFDRTDLCGVRLGLQEDPDRPFAYPIYCYQLIRKRQKTAIRDILGYTTVEQVEKSGQVDGIREIYEKLTHAARHELGSWF</sequence>
<name>A0ABV3SGH6_9HYPH</name>